<dbReference type="EMBL" id="KZ664897">
    <property type="protein sequence ID" value="PPS02572.1"/>
    <property type="molecule type" value="Genomic_DNA"/>
</dbReference>
<dbReference type="Proteomes" id="UP000239757">
    <property type="component" value="Unassembled WGS sequence"/>
</dbReference>
<accession>A0A2P5XH18</accession>
<dbReference type="Pfam" id="PF07797">
    <property type="entry name" value="DUF1639"/>
    <property type="match status" value="1"/>
</dbReference>
<protein>
    <submittedName>
        <fullName evidence="2">Uncharacterized protein</fullName>
    </submittedName>
</protein>
<feature type="compositionally biased region" description="Polar residues" evidence="1">
    <location>
        <begin position="1"/>
        <end position="10"/>
    </location>
</feature>
<dbReference type="InterPro" id="IPR012438">
    <property type="entry name" value="DUF1639"/>
</dbReference>
<evidence type="ECO:0000313" key="2">
    <source>
        <dbReference type="EMBL" id="PPS02572.1"/>
    </source>
</evidence>
<feature type="compositionally biased region" description="Polar residues" evidence="1">
    <location>
        <begin position="17"/>
        <end position="27"/>
    </location>
</feature>
<feature type="region of interest" description="Disordered" evidence="1">
    <location>
        <begin position="1"/>
        <end position="27"/>
    </location>
</feature>
<dbReference type="OrthoDB" id="980943at2759"/>
<gene>
    <name evidence="2" type="ORF">GOBAR_AA18079</name>
</gene>
<dbReference type="AlphaFoldDB" id="A0A2P5XH18"/>
<name>A0A2P5XH18_GOSBA</name>
<evidence type="ECO:0000313" key="3">
    <source>
        <dbReference type="Proteomes" id="UP000239757"/>
    </source>
</evidence>
<sequence>MVSENKTNMASLIPLSDPSSNFSVPSQNPVLPNSDFVSATNNSSPIQSSPKNMSKFRIKIPRHLFIGTKENPNPITEPLIDDTSKFIKNNSKIVDDPSVVGKDDESESSAVVFKVKSLPVIDTQSPPRATTVPLKKHKQNKRQFSVVLTREEIEEDIVAIEALAGGKRLRRPKNRDPPYNRTDRRRIDLLFPGLGN</sequence>
<evidence type="ECO:0000256" key="1">
    <source>
        <dbReference type="SAM" id="MobiDB-lite"/>
    </source>
</evidence>
<proteinExistence type="predicted"/>
<organism evidence="2 3">
    <name type="scientific">Gossypium barbadense</name>
    <name type="common">Sea Island cotton</name>
    <name type="synonym">Hibiscus barbadensis</name>
    <dbReference type="NCBI Taxonomy" id="3634"/>
    <lineage>
        <taxon>Eukaryota</taxon>
        <taxon>Viridiplantae</taxon>
        <taxon>Streptophyta</taxon>
        <taxon>Embryophyta</taxon>
        <taxon>Tracheophyta</taxon>
        <taxon>Spermatophyta</taxon>
        <taxon>Magnoliopsida</taxon>
        <taxon>eudicotyledons</taxon>
        <taxon>Gunneridae</taxon>
        <taxon>Pentapetalae</taxon>
        <taxon>rosids</taxon>
        <taxon>malvids</taxon>
        <taxon>Malvales</taxon>
        <taxon>Malvaceae</taxon>
        <taxon>Malvoideae</taxon>
        <taxon>Gossypium</taxon>
    </lineage>
</organism>
<reference evidence="2 3" key="1">
    <citation type="submission" date="2015-01" db="EMBL/GenBank/DDBJ databases">
        <title>Genome of allotetraploid Gossypium barbadense reveals genomic plasticity and fiber elongation in cotton evolution.</title>
        <authorList>
            <person name="Chen X."/>
            <person name="Liu X."/>
            <person name="Zhao B."/>
            <person name="Zheng H."/>
            <person name="Hu Y."/>
            <person name="Lu G."/>
            <person name="Yang C."/>
            <person name="Chen J."/>
            <person name="Shan C."/>
            <person name="Zhang L."/>
            <person name="Zhou Y."/>
            <person name="Wang L."/>
            <person name="Guo W."/>
            <person name="Bai Y."/>
            <person name="Ruan J."/>
            <person name="Shangguan X."/>
            <person name="Mao Y."/>
            <person name="Jiang J."/>
            <person name="Zhu Y."/>
            <person name="Lei J."/>
            <person name="Kang H."/>
            <person name="Chen S."/>
            <person name="He X."/>
            <person name="Wang R."/>
            <person name="Wang Y."/>
            <person name="Chen J."/>
            <person name="Wang L."/>
            <person name="Yu S."/>
            <person name="Wang B."/>
            <person name="Wei J."/>
            <person name="Song S."/>
            <person name="Lu X."/>
            <person name="Gao Z."/>
            <person name="Gu W."/>
            <person name="Deng X."/>
            <person name="Ma D."/>
            <person name="Wang S."/>
            <person name="Liang W."/>
            <person name="Fang L."/>
            <person name="Cai C."/>
            <person name="Zhu X."/>
            <person name="Zhou B."/>
            <person name="Zhang Y."/>
            <person name="Chen Z."/>
            <person name="Xu S."/>
            <person name="Zhu R."/>
            <person name="Wang S."/>
            <person name="Zhang T."/>
            <person name="Zhao G."/>
        </authorList>
    </citation>
    <scope>NUCLEOTIDE SEQUENCE [LARGE SCALE GENOMIC DNA]</scope>
    <source>
        <strain evidence="3">cv. Xinhai21</strain>
        <tissue evidence="2">Leaf</tissue>
    </source>
</reference>